<name>A0A897NSM4_9EURY</name>
<feature type="domain" description="PBP" evidence="2">
    <location>
        <begin position="93"/>
        <end position="310"/>
    </location>
</feature>
<dbReference type="InterPro" id="IPR024370">
    <property type="entry name" value="PBP_domain"/>
</dbReference>
<dbReference type="InterPro" id="IPR050811">
    <property type="entry name" value="Phosphate_ABC_transporter"/>
</dbReference>
<evidence type="ECO:0000256" key="1">
    <source>
        <dbReference type="ARBA" id="ARBA00022729"/>
    </source>
</evidence>
<accession>A0A897NSM4</accession>
<dbReference type="Pfam" id="PF12849">
    <property type="entry name" value="PBP_like_2"/>
    <property type="match status" value="1"/>
</dbReference>
<keyword evidence="1" id="KW-0732">Signal</keyword>
<dbReference type="PANTHER" id="PTHR30570">
    <property type="entry name" value="PERIPLASMIC PHOSPHATE BINDING COMPONENT OF PHOSPHATE ABC TRANSPORTER"/>
    <property type="match status" value="1"/>
</dbReference>
<evidence type="ECO:0000313" key="4">
    <source>
        <dbReference type="Proteomes" id="UP000663292"/>
    </source>
</evidence>
<reference evidence="3 4" key="1">
    <citation type="submission" date="2020-11" db="EMBL/GenBank/DDBJ databases">
        <title>Carbohydrate-dependent, anaerobic sulfur respiration: A novel catabolism in halophilic archaea.</title>
        <authorList>
            <person name="Sorokin D.Y."/>
            <person name="Messina E."/>
            <person name="Smedile F."/>
            <person name="La Cono V."/>
            <person name="Hallsworth J.E."/>
            <person name="Yakimov M.M."/>
        </authorList>
    </citation>
    <scope>NUCLEOTIDE SEQUENCE [LARGE SCALE GENOMIC DNA]</scope>
    <source>
        <strain evidence="3 4">HSR-Est</strain>
    </source>
</reference>
<protein>
    <submittedName>
        <fullName evidence="3">ABC-type phosphate transport system, periplasmiccomponent</fullName>
    </submittedName>
</protein>
<dbReference type="Gene3D" id="3.40.190.10">
    <property type="entry name" value="Periplasmic binding protein-like II"/>
    <property type="match status" value="2"/>
</dbReference>
<evidence type="ECO:0000259" key="2">
    <source>
        <dbReference type="Pfam" id="PF12849"/>
    </source>
</evidence>
<dbReference type="Proteomes" id="UP000663292">
    <property type="component" value="Chromosome"/>
</dbReference>
<keyword evidence="4" id="KW-1185">Reference proteome</keyword>
<dbReference type="PANTHER" id="PTHR30570:SF1">
    <property type="entry name" value="PHOSPHATE-BINDING PROTEIN PSTS"/>
    <property type="match status" value="1"/>
</dbReference>
<sequence length="342" mass="36717">MSRRKFLVGSGTAGAIALAGCSMGQGQEGSGTSALTADGSSTVYPITNDASGLWNGNPPADDQEYWGPSQYGIETDLNLADYWADKYGFEPTEQRSVPPFQVQVALSHSGTGVEAVINDRVDIGDASSTAESILGSDNEDLENIVDHVVGVDGQPIVVSREIADAGVELITGDELRAIYKGEITNWSAVGGPDKEIYAIGRSEDSGTDTAFRSNLYGDPDAPISPDTRKGQNQQVKTLVEQNDNAIAYIALAFVEPDGPTPPIDLELDGTVYSYGDNLGAEGYPLSRDLHAYTYDGTSEKEAAFINMLLSEFGQTNFVEPNNYFKIPPERREAEREKLPDQA</sequence>
<proteinExistence type="predicted"/>
<organism evidence="3 4">
    <name type="scientific">Halapricum desulfuricans</name>
    <dbReference type="NCBI Taxonomy" id="2841257"/>
    <lineage>
        <taxon>Archaea</taxon>
        <taxon>Methanobacteriati</taxon>
        <taxon>Methanobacteriota</taxon>
        <taxon>Stenosarchaea group</taxon>
        <taxon>Halobacteria</taxon>
        <taxon>Halobacteriales</taxon>
        <taxon>Haloarculaceae</taxon>
        <taxon>Halapricum</taxon>
    </lineage>
</organism>
<dbReference type="PROSITE" id="PS51257">
    <property type="entry name" value="PROKAR_LIPOPROTEIN"/>
    <property type="match status" value="1"/>
</dbReference>
<dbReference type="AlphaFoldDB" id="A0A897NSM4"/>
<dbReference type="SUPFAM" id="SSF53850">
    <property type="entry name" value="Periplasmic binding protein-like II"/>
    <property type="match status" value="1"/>
</dbReference>
<evidence type="ECO:0000313" key="3">
    <source>
        <dbReference type="EMBL" id="QSG15231.1"/>
    </source>
</evidence>
<dbReference type="EMBL" id="CP064791">
    <property type="protein sequence ID" value="QSG15231.1"/>
    <property type="molecule type" value="Genomic_DNA"/>
</dbReference>
<gene>
    <name evidence="3" type="primary">pstS2</name>
    <name evidence="3" type="ORF">HSEST_1708</name>
</gene>